<evidence type="ECO:0000313" key="1">
    <source>
        <dbReference type="EMBL" id="KPK64603.1"/>
    </source>
</evidence>
<dbReference type="STRING" id="1703779.AMJ83_02580"/>
<dbReference type="PANTHER" id="PTHR10151">
    <property type="entry name" value="ECTONUCLEOTIDE PYROPHOSPHATASE/PHOSPHODIESTERASE"/>
    <property type="match status" value="1"/>
</dbReference>
<comment type="caution">
    <text evidence="1">The sequence shown here is derived from an EMBL/GenBank/DDBJ whole genome shotgun (WGS) entry which is preliminary data.</text>
</comment>
<name>A0A0S8FXK5_UNCW3</name>
<dbReference type="InterPro" id="IPR017850">
    <property type="entry name" value="Alkaline_phosphatase_core_sf"/>
</dbReference>
<dbReference type="SUPFAM" id="SSF53649">
    <property type="entry name" value="Alkaline phosphatase-like"/>
    <property type="match status" value="1"/>
</dbReference>
<organism evidence="1 2">
    <name type="scientific">candidate division WOR_3 bacterium SM23_42</name>
    <dbReference type="NCBI Taxonomy" id="1703779"/>
    <lineage>
        <taxon>Bacteria</taxon>
        <taxon>Bacteria division WOR-3</taxon>
    </lineage>
</organism>
<sequence length="385" mass="43181">MYLPNYEDGSIVNLMSSILQAYGQGSEYGPLRNLDILSLRKATNIILLVLDGLGYEFTLRHGEGGIFNEYLRDKMTSVFPPTTATGITTFLTGLAPQEHGITGWFMLLKELGLITRILPFNPRYGGLSLGHSAIDPRLIFDHEPISAKISADTYYIIPRNLYESDYTNATSIGAKKVAYDSLGGCLNEITKIVSSTGTKKFIYAYWAEFDALCHECGTESSEALGHFKKLSYSTALFLEALKKTESVVLITSDHGLVDTKETDRVSLKEHPQFEETLTVPLCGEPRVAYCYVHPSKADQFRKYAGTNLSDYCTMHSSRDLIKKHFFGLYEPNKKLFDRVGDYVLIMKEHYVIKDFTLGETEHFLKANHGGVSKEEMFVPLIVVTP</sequence>
<dbReference type="GO" id="GO:0016787">
    <property type="term" value="F:hydrolase activity"/>
    <property type="evidence" value="ECO:0007669"/>
    <property type="project" value="UniProtKB-ARBA"/>
</dbReference>
<dbReference type="Proteomes" id="UP000051373">
    <property type="component" value="Unassembled WGS sequence"/>
</dbReference>
<gene>
    <name evidence="1" type="ORF">AMJ83_02580</name>
</gene>
<dbReference type="EMBL" id="LJUJ01000002">
    <property type="protein sequence ID" value="KPK64603.1"/>
    <property type="molecule type" value="Genomic_DNA"/>
</dbReference>
<proteinExistence type="predicted"/>
<dbReference type="Gene3D" id="3.40.720.10">
    <property type="entry name" value="Alkaline Phosphatase, subunit A"/>
    <property type="match status" value="1"/>
</dbReference>
<dbReference type="Pfam" id="PF01663">
    <property type="entry name" value="Phosphodiest"/>
    <property type="match status" value="2"/>
</dbReference>
<dbReference type="InterPro" id="IPR002591">
    <property type="entry name" value="Phosphodiest/P_Trfase"/>
</dbReference>
<accession>A0A0S8FXK5</accession>
<dbReference type="AlphaFoldDB" id="A0A0S8FXK5"/>
<dbReference type="PANTHER" id="PTHR10151:SF120">
    <property type="entry name" value="BIS(5'-ADENOSYL)-TRIPHOSPHATASE"/>
    <property type="match status" value="1"/>
</dbReference>
<protein>
    <recommendedName>
        <fullName evidence="3">Phosphodiesterase</fullName>
    </recommendedName>
</protein>
<reference evidence="1 2" key="1">
    <citation type="journal article" date="2015" name="Microbiome">
        <title>Genomic resolution of linkages in carbon, nitrogen, and sulfur cycling among widespread estuary sediment bacteria.</title>
        <authorList>
            <person name="Baker B.J."/>
            <person name="Lazar C.S."/>
            <person name="Teske A.P."/>
            <person name="Dick G.J."/>
        </authorList>
    </citation>
    <scope>NUCLEOTIDE SEQUENCE [LARGE SCALE GENOMIC DNA]</scope>
    <source>
        <strain evidence="1">SM23_42</strain>
    </source>
</reference>
<evidence type="ECO:0000313" key="2">
    <source>
        <dbReference type="Proteomes" id="UP000051373"/>
    </source>
</evidence>
<evidence type="ECO:0008006" key="3">
    <source>
        <dbReference type="Google" id="ProtNLM"/>
    </source>
</evidence>